<evidence type="ECO:0000313" key="1">
    <source>
        <dbReference type="EMBL" id="MFC5452113.1"/>
    </source>
</evidence>
<sequence length="336" mass="32629">DAGKIVITSVAAGTATLTVTDGTNNATIAVTVAADGSISVGTITKYVAPPAFTGATDNSVANDAVTLGLVGVGTVTSSDPAVAKAEIGTGADAGKIVITSVAAGTATLTVTDGTNNATIAVTVAADGSISVGTITPYVATPAFTEATDKSVANDAATLGLTGTGVSSSDETIAKAEIGTGADAGKIVITSVAEGTATLTVTDGTNNATIAVTVAADGAIEIGAITPYVVTPAAPKPFSIDNGSIDRSAGITASVTVTPVAGSTVPAGDKVVIFQLMQGTKPVSIVALKKDIQSAENLTAYFNVTGDGYTVNVYVASEFGTSLVSNGDSLAAPVPLQ</sequence>
<proteinExistence type="predicted"/>
<protein>
    <recommendedName>
        <fullName evidence="3">BIG2 domain-containing protein</fullName>
    </recommendedName>
</protein>
<gene>
    <name evidence="1" type="ORF">ACFPOG_28300</name>
</gene>
<evidence type="ECO:0000313" key="2">
    <source>
        <dbReference type="Proteomes" id="UP001596044"/>
    </source>
</evidence>
<dbReference type="Proteomes" id="UP001596044">
    <property type="component" value="Unassembled WGS sequence"/>
</dbReference>
<dbReference type="EMBL" id="JBHSMJ010000041">
    <property type="protein sequence ID" value="MFC5452113.1"/>
    <property type="molecule type" value="Genomic_DNA"/>
</dbReference>
<feature type="non-terminal residue" evidence="1">
    <location>
        <position position="1"/>
    </location>
</feature>
<reference evidence="2" key="1">
    <citation type="journal article" date="2019" name="Int. J. Syst. Evol. Microbiol.">
        <title>The Global Catalogue of Microorganisms (GCM) 10K type strain sequencing project: providing services to taxonomists for standard genome sequencing and annotation.</title>
        <authorList>
            <consortium name="The Broad Institute Genomics Platform"/>
            <consortium name="The Broad Institute Genome Sequencing Center for Infectious Disease"/>
            <person name="Wu L."/>
            <person name="Ma J."/>
        </authorList>
    </citation>
    <scope>NUCLEOTIDE SEQUENCE [LARGE SCALE GENOMIC DNA]</scope>
    <source>
        <strain evidence="2">KACC 11904</strain>
    </source>
</reference>
<evidence type="ECO:0008006" key="3">
    <source>
        <dbReference type="Google" id="ProtNLM"/>
    </source>
</evidence>
<accession>A0ABW0KF92</accession>
<comment type="caution">
    <text evidence="1">The sequence shown here is derived from an EMBL/GenBank/DDBJ whole genome shotgun (WGS) entry which is preliminary data.</text>
</comment>
<dbReference type="RefSeq" id="WP_377526525.1">
    <property type="nucleotide sequence ID" value="NZ_JBHSMJ010000041.1"/>
</dbReference>
<keyword evidence="2" id="KW-1185">Reference proteome</keyword>
<name>A0ABW0KF92_9BACL</name>
<organism evidence="1 2">
    <name type="scientific">Paenibacillus aestuarii</name>
    <dbReference type="NCBI Taxonomy" id="516965"/>
    <lineage>
        <taxon>Bacteria</taxon>
        <taxon>Bacillati</taxon>
        <taxon>Bacillota</taxon>
        <taxon>Bacilli</taxon>
        <taxon>Bacillales</taxon>
        <taxon>Paenibacillaceae</taxon>
        <taxon>Paenibacillus</taxon>
    </lineage>
</organism>